<dbReference type="STRING" id="1344003.SAMN05445060_0544"/>
<keyword evidence="2" id="KW-0288">FMN</keyword>
<dbReference type="EMBL" id="FTNT01000001">
    <property type="protein sequence ID" value="SIR70230.1"/>
    <property type="molecule type" value="Genomic_DNA"/>
</dbReference>
<dbReference type="RefSeq" id="WP_076476443.1">
    <property type="nucleotide sequence ID" value="NZ_FTNT01000001.1"/>
</dbReference>
<keyword evidence="1" id="KW-0285">Flavoprotein</keyword>
<gene>
    <name evidence="6" type="ORF">SAMN05445060_0544</name>
</gene>
<evidence type="ECO:0000256" key="3">
    <source>
        <dbReference type="ARBA" id="ARBA00023002"/>
    </source>
</evidence>
<evidence type="ECO:0000256" key="1">
    <source>
        <dbReference type="ARBA" id="ARBA00022630"/>
    </source>
</evidence>
<sequence>MTPPLRFGVNLMGTGTGAEFLDRVRASADAGVDVIMVPDHLGLIGPAPALVAAAAAAPHARVGTFVLNTAFYRPALLARDLASVDQLTGGRLEIGLGAGYVRDEFDAAGIPFQRAGARVEHLEETARFLRDAARGDDHVPAFVQSPPPIMIAGVGDRVLRLAARTADIVALSQLPDEATAIERVSFIRAAAGERADALELNVIILDLAVDRAPVLPSLPGTDYDSSESAARRSMNTLSGSVTEVAAEITRLRDEVGLSYFTFIEPDETQMARIAEIITTVR</sequence>
<evidence type="ECO:0000256" key="2">
    <source>
        <dbReference type="ARBA" id="ARBA00022643"/>
    </source>
</evidence>
<dbReference type="GO" id="GO:0008726">
    <property type="term" value="F:alkanesulfonate monooxygenase activity"/>
    <property type="evidence" value="ECO:0007669"/>
    <property type="project" value="TreeGrafter"/>
</dbReference>
<dbReference type="InterPro" id="IPR011251">
    <property type="entry name" value="Luciferase-like_dom"/>
</dbReference>
<dbReference type="CDD" id="cd01097">
    <property type="entry name" value="Tetrahydromethanopterin_reductase"/>
    <property type="match status" value="1"/>
</dbReference>
<evidence type="ECO:0000259" key="5">
    <source>
        <dbReference type="Pfam" id="PF00296"/>
    </source>
</evidence>
<name>A0A1N7D367_9NOCA</name>
<evidence type="ECO:0000313" key="6">
    <source>
        <dbReference type="EMBL" id="SIR70230.1"/>
    </source>
</evidence>
<dbReference type="Proteomes" id="UP000186218">
    <property type="component" value="Unassembled WGS sequence"/>
</dbReference>
<proteinExistence type="predicted"/>
<dbReference type="PANTHER" id="PTHR42847">
    <property type="entry name" value="ALKANESULFONATE MONOOXYGENASE"/>
    <property type="match status" value="1"/>
</dbReference>
<keyword evidence="7" id="KW-1185">Reference proteome</keyword>
<dbReference type="GO" id="GO:0046306">
    <property type="term" value="P:alkanesulfonate catabolic process"/>
    <property type="evidence" value="ECO:0007669"/>
    <property type="project" value="TreeGrafter"/>
</dbReference>
<dbReference type="InterPro" id="IPR050172">
    <property type="entry name" value="SsuD_RutA_monooxygenase"/>
</dbReference>
<protein>
    <submittedName>
        <fullName evidence="6">Probable F420-dependent oxidoreductase, MSMEG_2516 family</fullName>
    </submittedName>
</protein>
<keyword evidence="3" id="KW-0560">Oxidoreductase</keyword>
<dbReference type="Pfam" id="PF00296">
    <property type="entry name" value="Bac_luciferase"/>
    <property type="match status" value="1"/>
</dbReference>
<dbReference type="PANTHER" id="PTHR42847:SF4">
    <property type="entry name" value="ALKANESULFONATE MONOOXYGENASE-RELATED"/>
    <property type="match status" value="1"/>
</dbReference>
<dbReference type="SUPFAM" id="SSF51679">
    <property type="entry name" value="Bacterial luciferase-like"/>
    <property type="match status" value="1"/>
</dbReference>
<dbReference type="InterPro" id="IPR019923">
    <property type="entry name" value="Lucif-like_OxRdtase_MSMEG_2516"/>
</dbReference>
<reference evidence="6 7" key="1">
    <citation type="submission" date="2017-01" db="EMBL/GenBank/DDBJ databases">
        <authorList>
            <person name="Mah S.A."/>
            <person name="Swanson W.J."/>
            <person name="Moy G.W."/>
            <person name="Vacquier V.D."/>
        </authorList>
    </citation>
    <scope>NUCLEOTIDE SEQUENCE [LARGE SCALE GENOMIC DNA]</scope>
    <source>
        <strain evidence="6 7">CPCC 203464</strain>
    </source>
</reference>
<dbReference type="OrthoDB" id="4288123at2"/>
<organism evidence="6 7">
    <name type="scientific">Williamsia sterculiae</name>
    <dbReference type="NCBI Taxonomy" id="1344003"/>
    <lineage>
        <taxon>Bacteria</taxon>
        <taxon>Bacillati</taxon>
        <taxon>Actinomycetota</taxon>
        <taxon>Actinomycetes</taxon>
        <taxon>Mycobacteriales</taxon>
        <taxon>Nocardiaceae</taxon>
        <taxon>Williamsia</taxon>
    </lineage>
</organism>
<feature type="domain" description="Luciferase-like" evidence="5">
    <location>
        <begin position="14"/>
        <end position="196"/>
    </location>
</feature>
<accession>A0A1N7D367</accession>
<evidence type="ECO:0000313" key="7">
    <source>
        <dbReference type="Proteomes" id="UP000186218"/>
    </source>
</evidence>
<dbReference type="AlphaFoldDB" id="A0A1N7D367"/>
<dbReference type="InterPro" id="IPR036661">
    <property type="entry name" value="Luciferase-like_sf"/>
</dbReference>
<evidence type="ECO:0000256" key="4">
    <source>
        <dbReference type="ARBA" id="ARBA00023033"/>
    </source>
</evidence>
<dbReference type="Gene3D" id="3.20.20.30">
    <property type="entry name" value="Luciferase-like domain"/>
    <property type="match status" value="1"/>
</dbReference>
<keyword evidence="4" id="KW-0503">Monooxygenase</keyword>
<dbReference type="NCBIfam" id="TIGR03621">
    <property type="entry name" value="F420_MSMEG_2516"/>
    <property type="match status" value="1"/>
</dbReference>